<name>A0ABQ0K1N5_9BACT</name>
<dbReference type="EMBL" id="BAFN01000001">
    <property type="protein sequence ID" value="GAN34976.1"/>
    <property type="molecule type" value="Genomic_DNA"/>
</dbReference>
<evidence type="ECO:0000313" key="1">
    <source>
        <dbReference type="EMBL" id="GAN34976.1"/>
    </source>
</evidence>
<gene>
    <name evidence="1" type="ORF">BROSI_A3521</name>
</gene>
<protein>
    <submittedName>
        <fullName evidence="1">Uncharacterized protein</fullName>
    </submittedName>
</protein>
<evidence type="ECO:0000313" key="2">
    <source>
        <dbReference type="Proteomes" id="UP000032309"/>
    </source>
</evidence>
<dbReference type="Proteomes" id="UP000032309">
    <property type="component" value="Unassembled WGS sequence"/>
</dbReference>
<proteinExistence type="predicted"/>
<sequence>MIYSPDIAHALCSIETDNPIAPIQITSQELEMGLLTNYFCGTECDGKPFLTEVEPNQISFNFNKESKPYKSPFSIDMGGLHSNIKEERL</sequence>
<comment type="caution">
    <text evidence="1">The sequence shown here is derived from an EMBL/GenBank/DDBJ whole genome shotgun (WGS) entry which is preliminary data.</text>
</comment>
<organism evidence="1 2">
    <name type="scientific">Candidatus Brocadia sinica JPN1</name>
    <dbReference type="NCBI Taxonomy" id="1197129"/>
    <lineage>
        <taxon>Bacteria</taxon>
        <taxon>Pseudomonadati</taxon>
        <taxon>Planctomycetota</taxon>
        <taxon>Candidatus Brocadiia</taxon>
        <taxon>Candidatus Brocadiales</taxon>
        <taxon>Candidatus Brocadiaceae</taxon>
        <taxon>Candidatus Brocadia</taxon>
    </lineage>
</organism>
<keyword evidence="2" id="KW-1185">Reference proteome</keyword>
<reference evidence="2" key="1">
    <citation type="journal article" date="2015" name="Genome Announc.">
        <title>Draft Genome Sequence of an Anaerobic Ammonium-Oxidizing Bacterium, "Candidatus Brocadia sinica".</title>
        <authorList>
            <person name="Oshiki M."/>
            <person name="Shinyako-Hata K."/>
            <person name="Satoh H."/>
            <person name="Okabe S."/>
        </authorList>
    </citation>
    <scope>NUCLEOTIDE SEQUENCE [LARGE SCALE GENOMIC DNA]</scope>
    <source>
        <strain evidence="2">JPN1</strain>
    </source>
</reference>
<accession>A0ABQ0K1N5</accession>